<name>A0A151QT86_CAJCA</name>
<gene>
    <name evidence="2" type="ORF">KK1_045604</name>
</gene>
<dbReference type="GO" id="GO:0016592">
    <property type="term" value="C:mediator complex"/>
    <property type="evidence" value="ECO:0007669"/>
    <property type="project" value="InterPro"/>
</dbReference>
<sequence length="103" mass="11616">MDKVADSLENAYNEYVEAGRIALEEKEIESKTAKDDVGKEVLEAEKDDASSTSSYPKALENFKEKYEVFKDVCDKAEVFVETVKQKIVFEVDEPTKPSTSDPK</sequence>
<feature type="region of interest" description="Disordered" evidence="1">
    <location>
        <begin position="32"/>
        <end position="55"/>
    </location>
</feature>
<protein>
    <submittedName>
        <fullName evidence="2">Uncharacterized protein</fullName>
    </submittedName>
</protein>
<dbReference type="STRING" id="3821.A0A151QT86"/>
<organism evidence="2 3">
    <name type="scientific">Cajanus cajan</name>
    <name type="common">Pigeon pea</name>
    <name type="synonym">Cajanus indicus</name>
    <dbReference type="NCBI Taxonomy" id="3821"/>
    <lineage>
        <taxon>Eukaryota</taxon>
        <taxon>Viridiplantae</taxon>
        <taxon>Streptophyta</taxon>
        <taxon>Embryophyta</taxon>
        <taxon>Tracheophyta</taxon>
        <taxon>Spermatophyta</taxon>
        <taxon>Magnoliopsida</taxon>
        <taxon>eudicotyledons</taxon>
        <taxon>Gunneridae</taxon>
        <taxon>Pentapetalae</taxon>
        <taxon>rosids</taxon>
        <taxon>fabids</taxon>
        <taxon>Fabales</taxon>
        <taxon>Fabaceae</taxon>
        <taxon>Papilionoideae</taxon>
        <taxon>50 kb inversion clade</taxon>
        <taxon>NPAAA clade</taxon>
        <taxon>indigoferoid/millettioid clade</taxon>
        <taxon>Phaseoleae</taxon>
        <taxon>Cajanus</taxon>
    </lineage>
</organism>
<evidence type="ECO:0000313" key="3">
    <source>
        <dbReference type="Proteomes" id="UP000075243"/>
    </source>
</evidence>
<accession>A0A151QT86</accession>
<evidence type="ECO:0000313" key="2">
    <source>
        <dbReference type="EMBL" id="KYP33533.1"/>
    </source>
</evidence>
<dbReference type="Proteomes" id="UP000075243">
    <property type="component" value="Unassembled WGS sequence"/>
</dbReference>
<feature type="compositionally biased region" description="Basic and acidic residues" evidence="1">
    <location>
        <begin position="32"/>
        <end position="49"/>
    </location>
</feature>
<dbReference type="GO" id="GO:0010150">
    <property type="term" value="P:leaf senescence"/>
    <property type="evidence" value="ECO:0007669"/>
    <property type="project" value="InterPro"/>
</dbReference>
<dbReference type="PANTHER" id="PTHR35989:SF1">
    <property type="entry name" value="MEDIATOR OF RNA POLYMERASE II TRANSCRIPTION SUBUNIT 32"/>
    <property type="match status" value="1"/>
</dbReference>
<dbReference type="GO" id="GO:0009631">
    <property type="term" value="P:cold acclimation"/>
    <property type="evidence" value="ECO:0007669"/>
    <property type="project" value="InterPro"/>
</dbReference>
<keyword evidence="3" id="KW-1185">Reference proteome</keyword>
<dbReference type="EMBL" id="KQ484855">
    <property type="protein sequence ID" value="KYP33533.1"/>
    <property type="molecule type" value="Genomic_DNA"/>
</dbReference>
<dbReference type="AlphaFoldDB" id="A0A151QT86"/>
<dbReference type="Gramene" id="C.cajan_45310.t">
    <property type="protein sequence ID" value="C.cajan_45310.t.cds1"/>
    <property type="gene ID" value="C.cajan_45310"/>
</dbReference>
<dbReference type="PANTHER" id="PTHR35989">
    <property type="entry name" value="MEDIATOR OF RNA POLYMERASE II TRANSCRIPTION SUBUNIT 32"/>
    <property type="match status" value="1"/>
</dbReference>
<evidence type="ECO:0000256" key="1">
    <source>
        <dbReference type="SAM" id="MobiDB-lite"/>
    </source>
</evidence>
<proteinExistence type="predicted"/>
<dbReference type="GO" id="GO:0048364">
    <property type="term" value="P:root development"/>
    <property type="evidence" value="ECO:0007669"/>
    <property type="project" value="InterPro"/>
</dbReference>
<dbReference type="GO" id="GO:0006355">
    <property type="term" value="P:regulation of DNA-templated transcription"/>
    <property type="evidence" value="ECO:0007669"/>
    <property type="project" value="InterPro"/>
</dbReference>
<reference evidence="2" key="1">
    <citation type="journal article" date="2012" name="Nat. Biotechnol.">
        <title>Draft genome sequence of pigeonpea (Cajanus cajan), an orphan legume crop of resource-poor farmers.</title>
        <authorList>
            <person name="Varshney R.K."/>
            <person name="Chen W."/>
            <person name="Li Y."/>
            <person name="Bharti A.K."/>
            <person name="Saxena R.K."/>
            <person name="Schlueter J.A."/>
            <person name="Donoghue M.T."/>
            <person name="Azam S."/>
            <person name="Fan G."/>
            <person name="Whaley A.M."/>
            <person name="Farmer A.D."/>
            <person name="Sheridan J."/>
            <person name="Iwata A."/>
            <person name="Tuteja R."/>
            <person name="Penmetsa R.V."/>
            <person name="Wu W."/>
            <person name="Upadhyaya H.D."/>
            <person name="Yang S.P."/>
            <person name="Shah T."/>
            <person name="Saxena K.B."/>
            <person name="Michael T."/>
            <person name="McCombie W.R."/>
            <person name="Yang B."/>
            <person name="Zhang G."/>
            <person name="Yang H."/>
            <person name="Wang J."/>
            <person name="Spillane C."/>
            <person name="Cook D.R."/>
            <person name="May G.D."/>
            <person name="Xu X."/>
            <person name="Jackson S.A."/>
        </authorList>
    </citation>
    <scope>NUCLEOTIDE SEQUENCE [LARGE SCALE GENOMIC DNA]</scope>
</reference>
<dbReference type="InterPro" id="IPR033244">
    <property type="entry name" value="MED32"/>
</dbReference>